<feature type="transmembrane region" description="Helical" evidence="1">
    <location>
        <begin position="51"/>
        <end position="74"/>
    </location>
</feature>
<keyword evidence="1" id="KW-1133">Transmembrane helix</keyword>
<evidence type="ECO:0000313" key="3">
    <source>
        <dbReference type="Proteomes" id="UP000655366"/>
    </source>
</evidence>
<dbReference type="Proteomes" id="UP000655366">
    <property type="component" value="Unassembled WGS sequence"/>
</dbReference>
<gene>
    <name evidence="2" type="ORF">IV500_12245</name>
</gene>
<sequence>MEQAPELRRATVRRAPKFVPFLIAGALVGILAAAIVALAGPGSASFDRSTVFGFFAVLLALPGVALGAAIALVLDRGSVRRSERIVLEQADDAPSA</sequence>
<keyword evidence="1" id="KW-0472">Membrane</keyword>
<evidence type="ECO:0000256" key="1">
    <source>
        <dbReference type="SAM" id="Phobius"/>
    </source>
</evidence>
<keyword evidence="3" id="KW-1185">Reference proteome</keyword>
<name>A0A931CPS0_9MICC</name>
<comment type="caution">
    <text evidence="2">The sequence shown here is derived from an EMBL/GenBank/DDBJ whole genome shotgun (WGS) entry which is preliminary data.</text>
</comment>
<keyword evidence="1" id="KW-0812">Transmembrane</keyword>
<reference evidence="2 3" key="1">
    <citation type="submission" date="2020-11" db="EMBL/GenBank/DDBJ databases">
        <title>Arthrobacter antarcticus sp. nov., isolated from Antarctic Soil.</title>
        <authorList>
            <person name="Li J."/>
        </authorList>
    </citation>
    <scope>NUCLEOTIDE SEQUENCE [LARGE SCALE GENOMIC DNA]</scope>
    <source>
        <strain evidence="2 3">Z1-20</strain>
    </source>
</reference>
<evidence type="ECO:0008006" key="4">
    <source>
        <dbReference type="Google" id="ProtNLM"/>
    </source>
</evidence>
<evidence type="ECO:0000313" key="2">
    <source>
        <dbReference type="EMBL" id="MBG0740150.1"/>
    </source>
</evidence>
<accession>A0A931CPS0</accession>
<feature type="transmembrane region" description="Helical" evidence="1">
    <location>
        <begin position="18"/>
        <end position="39"/>
    </location>
</feature>
<protein>
    <recommendedName>
        <fullName evidence="4">Potassium transporter Trk</fullName>
    </recommendedName>
</protein>
<proteinExistence type="predicted"/>
<organism evidence="2 3">
    <name type="scientific">Arthrobacter terrae</name>
    <dbReference type="NCBI Taxonomy" id="2935737"/>
    <lineage>
        <taxon>Bacteria</taxon>
        <taxon>Bacillati</taxon>
        <taxon>Actinomycetota</taxon>
        <taxon>Actinomycetes</taxon>
        <taxon>Micrococcales</taxon>
        <taxon>Micrococcaceae</taxon>
        <taxon>Arthrobacter</taxon>
    </lineage>
</organism>
<dbReference type="AlphaFoldDB" id="A0A931CPS0"/>
<dbReference type="EMBL" id="JADNYM010000014">
    <property type="protein sequence ID" value="MBG0740150.1"/>
    <property type="molecule type" value="Genomic_DNA"/>
</dbReference>